<feature type="domain" description="Rhodanese" evidence="1">
    <location>
        <begin position="16"/>
        <end position="99"/>
    </location>
</feature>
<keyword evidence="3" id="KW-1185">Reference proteome</keyword>
<sequence length="100" mass="11185">MPKQVTPEEVSDRIKQKEKIHVLDVRENDEVAEGKIPRAKHIPLGHLAIRKAELEKDKAYTVVCRSGNRSKAACGILTALGFEAENMVGGMQEYKGELER</sequence>
<dbReference type="PANTHER" id="PTHR43031">
    <property type="entry name" value="FAD-DEPENDENT OXIDOREDUCTASE"/>
    <property type="match status" value="1"/>
</dbReference>
<dbReference type="Pfam" id="PF00581">
    <property type="entry name" value="Rhodanese"/>
    <property type="match status" value="1"/>
</dbReference>
<dbReference type="InterPro" id="IPR050229">
    <property type="entry name" value="GlpE_sulfurtransferase"/>
</dbReference>
<evidence type="ECO:0000313" key="2">
    <source>
        <dbReference type="EMBL" id="MDC3421482.1"/>
    </source>
</evidence>
<dbReference type="AlphaFoldDB" id="A0A9X3WK00"/>
<gene>
    <name evidence="2" type="ORF">NC661_13980</name>
</gene>
<dbReference type="SUPFAM" id="SSF52821">
    <property type="entry name" value="Rhodanese/Cell cycle control phosphatase"/>
    <property type="match status" value="1"/>
</dbReference>
<dbReference type="InterPro" id="IPR036873">
    <property type="entry name" value="Rhodanese-like_dom_sf"/>
</dbReference>
<dbReference type="SMART" id="SM00450">
    <property type="entry name" value="RHOD"/>
    <property type="match status" value="1"/>
</dbReference>
<dbReference type="InterPro" id="IPR001763">
    <property type="entry name" value="Rhodanese-like_dom"/>
</dbReference>
<proteinExistence type="predicted"/>
<name>A0A9X3WK00_9BACI</name>
<evidence type="ECO:0000313" key="3">
    <source>
        <dbReference type="Proteomes" id="UP001145072"/>
    </source>
</evidence>
<protein>
    <submittedName>
        <fullName evidence="2">Rhodanese-like domain-containing protein</fullName>
    </submittedName>
</protein>
<dbReference type="PROSITE" id="PS50206">
    <property type="entry name" value="RHODANESE_3"/>
    <property type="match status" value="1"/>
</dbReference>
<dbReference type="RefSeq" id="WP_259870185.1">
    <property type="nucleotide sequence ID" value="NZ_JAMQJZ010000011.1"/>
</dbReference>
<dbReference type="EMBL" id="JAMQJZ010000011">
    <property type="protein sequence ID" value="MDC3421482.1"/>
    <property type="molecule type" value="Genomic_DNA"/>
</dbReference>
<organism evidence="2 3">
    <name type="scientific">Aquibacillus koreensis</name>
    <dbReference type="NCBI Taxonomy" id="279446"/>
    <lineage>
        <taxon>Bacteria</taxon>
        <taxon>Bacillati</taxon>
        <taxon>Bacillota</taxon>
        <taxon>Bacilli</taxon>
        <taxon>Bacillales</taxon>
        <taxon>Bacillaceae</taxon>
        <taxon>Aquibacillus</taxon>
    </lineage>
</organism>
<evidence type="ECO:0000259" key="1">
    <source>
        <dbReference type="PROSITE" id="PS50206"/>
    </source>
</evidence>
<reference evidence="2" key="1">
    <citation type="submission" date="2022-06" db="EMBL/GenBank/DDBJ databases">
        <title>Aquibacillus sp. a new bacterium isolated from soil saline samples.</title>
        <authorList>
            <person name="Galisteo C."/>
            <person name="De La Haba R."/>
            <person name="Sanchez-Porro C."/>
            <person name="Ventosa A."/>
        </authorList>
    </citation>
    <scope>NUCLEOTIDE SEQUENCE</scope>
    <source>
        <strain evidence="2">JCM 12387</strain>
    </source>
</reference>
<comment type="caution">
    <text evidence="2">The sequence shown here is derived from an EMBL/GenBank/DDBJ whole genome shotgun (WGS) entry which is preliminary data.</text>
</comment>
<dbReference type="CDD" id="cd00158">
    <property type="entry name" value="RHOD"/>
    <property type="match status" value="1"/>
</dbReference>
<dbReference type="Gene3D" id="3.40.250.10">
    <property type="entry name" value="Rhodanese-like domain"/>
    <property type="match status" value="1"/>
</dbReference>
<dbReference type="PANTHER" id="PTHR43031:SF17">
    <property type="entry name" value="SULFURTRANSFERASE YTWF-RELATED"/>
    <property type="match status" value="1"/>
</dbReference>
<accession>A0A9X3WK00</accession>
<dbReference type="Proteomes" id="UP001145072">
    <property type="component" value="Unassembled WGS sequence"/>
</dbReference>